<feature type="chain" id="PRO_5032806568" description="EGF-like domain-containing protein" evidence="11">
    <location>
        <begin position="20"/>
        <end position="1335"/>
    </location>
</feature>
<keyword evidence="5" id="KW-1133">Transmembrane helix</keyword>
<dbReference type="InterPro" id="IPR000742">
    <property type="entry name" value="EGF"/>
</dbReference>
<feature type="signal peptide" evidence="11">
    <location>
        <begin position="1"/>
        <end position="19"/>
    </location>
</feature>
<name>A0A815M983_9BILA</name>
<dbReference type="InterPro" id="IPR023415">
    <property type="entry name" value="LDLR_class-A_CS"/>
</dbReference>
<evidence type="ECO:0000256" key="4">
    <source>
        <dbReference type="ARBA" id="ARBA00022737"/>
    </source>
</evidence>
<evidence type="ECO:0000256" key="5">
    <source>
        <dbReference type="ARBA" id="ARBA00022989"/>
    </source>
</evidence>
<evidence type="ECO:0000256" key="6">
    <source>
        <dbReference type="ARBA" id="ARBA00023136"/>
    </source>
</evidence>
<reference evidence="13" key="1">
    <citation type="submission" date="2021-02" db="EMBL/GenBank/DDBJ databases">
        <authorList>
            <person name="Nowell W R."/>
        </authorList>
    </citation>
    <scope>NUCLEOTIDE SEQUENCE</scope>
</reference>
<dbReference type="Proteomes" id="UP000663860">
    <property type="component" value="Unassembled WGS sequence"/>
</dbReference>
<evidence type="ECO:0000256" key="11">
    <source>
        <dbReference type="SAM" id="SignalP"/>
    </source>
</evidence>
<keyword evidence="8" id="KW-0245">EGF-like domain</keyword>
<dbReference type="Pfam" id="PF00008">
    <property type="entry name" value="EGF"/>
    <property type="match status" value="1"/>
</dbReference>
<dbReference type="EMBL" id="CAJNOE010001401">
    <property type="protein sequence ID" value="CAF1419855.1"/>
    <property type="molecule type" value="Genomic_DNA"/>
</dbReference>
<dbReference type="PROSITE" id="PS00022">
    <property type="entry name" value="EGF_1"/>
    <property type="match status" value="4"/>
</dbReference>
<dbReference type="PROSITE" id="PS01209">
    <property type="entry name" value="LDLRA_1"/>
    <property type="match status" value="2"/>
</dbReference>
<comment type="subcellular location">
    <subcellularLocation>
        <location evidence="2">Endomembrane system</location>
    </subcellularLocation>
    <subcellularLocation>
        <location evidence="1">Membrane</location>
        <topology evidence="1">Single-pass membrane protein</topology>
    </subcellularLocation>
</comment>
<dbReference type="InterPro" id="IPR002172">
    <property type="entry name" value="LDrepeatLR_classA_rpt"/>
</dbReference>
<dbReference type="Gene3D" id="2.10.25.10">
    <property type="entry name" value="Laminin"/>
    <property type="match status" value="1"/>
</dbReference>
<sequence>MLPIKHLIFYFFLLHLVRTSPQFNLHLTNWINGNSDDIVLQHNCLYISHSSQASLSHQMISYCMSESPWKFDIKPNTLDQVFTFVELYKQNITNEQLYYWSIPIDIIEKYQRYVNQLSIGDNTSSIMMMGTQLLYNCTSPRFGPQCQYSLDNYISTDVSLNEIINSYYVQPYESKILTCYIHLQCNRGLISVCLDWSEICDGRIDCDDGSDEEHCWIIMNNKCKDNEYRCDNGQCISKIFVNDSLNSFDCLDRSDEHQISSIYFQYNNTLPIFENEDIICSWHEALTYSFSPRSVFTSSCMHQRHSLIAQAMFSYKPDFLSYDCFLALRCRFNIPLYDNSYCSDFCQNEECSEMIGHYCPSLFYFPSVPIAYGHIYFAYTIQNVMNSTNTRLIQPEYICYNGELCNGIQSNGTLLVLNGKICHHIQDFLPLVDIHRGDWYLSYVRPIHAQLSHCNKIIHGNNSIVCNNSNMYQCMNSLKCIPLSYIGDGIRDCDYADDEEQTLIDTMCSIDQSMMFYKCETTNKCIHRNRIENGYCDCQLDEYDICDDENIELNKMKRKIRFSTICNNFVDLLPVIINGQHHTDETDCQFWACNNTYTRCDGIWNCPNGADEIDCESSLLKCPLNHHVCVSPLTNELMCLPIEKANDGIIDCLGGTDEPALCLIGNDFNQQQRFYCARDNLASCISPTYLCDGIIDCEYGDDENFCNSNSTMWNFVPNDPSNSDAQEFFYAYFYKTLFKPKSVESLLIESKNLDINTKEVRSSMISSNEHECNRGFLLRVWLDVNKNLSTLTCLCPPSYYGDSCQYQNQRVSLTIQFNVSTKHQQTPFILVISLIDNSIEQIMHSYYQLSYLYIRDKYTKFNIYLLYANRPKDLTKQYSIHIDIYHLLTLNYQGSLLLPLKFPFLPVERISINVNIPPTNTIINTCNNYQCIHGECIHYTNDPTHTQFCRCKSGWSGRYCNISHICTCSSDSLCVGIGANNQSICLCPMNKFGSQCLLSNNVCQSNPCKNGGLCISSDERSTSYYPYVCICSKGFSGNDCEISDTKIILSFHKDIILPVRSLIYFDYIQVIDSSSPIQKKSSKIICHNDTSVVVSWSHPFHIAFMELPSFQYYLIIVQKIYHQSSVIIRTIDPLDRCRPINELFNASIVQMPLIQRIKYYHLSCQNHPLNVSCFYDEVHMCLCYEYENQRLANCFEFNHHMTVDDFDFDNKTIEHICGEDSSFVTTTSSISSVTSTSSTSPLTLTSSTSPLTLASSTSPMTSTSRMSSIPFTSSTTSILSTASTSSAIASSFLSSTSSLGSSTLTTNSRMSSVHPWKLSFYSFILLPCLYIYYKI</sequence>
<keyword evidence="3" id="KW-0812">Transmembrane</keyword>
<dbReference type="GO" id="GO:0016192">
    <property type="term" value="P:vesicle-mediated transport"/>
    <property type="evidence" value="ECO:0007669"/>
    <property type="project" value="UniProtKB-ARBA"/>
</dbReference>
<keyword evidence="4" id="KW-0677">Repeat</keyword>
<dbReference type="PROSITE" id="PS01186">
    <property type="entry name" value="EGF_2"/>
    <property type="match status" value="2"/>
</dbReference>
<feature type="disulfide bond" evidence="8">
    <location>
        <begin position="926"/>
        <end position="936"/>
    </location>
</feature>
<evidence type="ECO:0000256" key="10">
    <source>
        <dbReference type="SAM" id="MobiDB-lite"/>
    </source>
</evidence>
<feature type="disulfide bond" evidence="8">
    <location>
        <begin position="951"/>
        <end position="960"/>
    </location>
</feature>
<dbReference type="PROSITE" id="PS50026">
    <property type="entry name" value="EGF_3"/>
    <property type="match status" value="2"/>
</dbReference>
<keyword evidence="11" id="KW-0732">Signal</keyword>
<comment type="caution">
    <text evidence="8">Lacks conserved residue(s) required for the propagation of feature annotation.</text>
</comment>
<feature type="domain" description="EGF-like" evidence="12">
    <location>
        <begin position="922"/>
        <end position="961"/>
    </location>
</feature>
<evidence type="ECO:0000256" key="9">
    <source>
        <dbReference type="PROSITE-ProRule" id="PRU00124"/>
    </source>
</evidence>
<dbReference type="SMART" id="SM00181">
    <property type="entry name" value="EGF"/>
    <property type="match status" value="2"/>
</dbReference>
<protein>
    <recommendedName>
        <fullName evidence="12">EGF-like domain-containing protein</fullName>
    </recommendedName>
</protein>
<dbReference type="GO" id="GO:0012505">
    <property type="term" value="C:endomembrane system"/>
    <property type="evidence" value="ECO:0007669"/>
    <property type="project" value="UniProtKB-SubCell"/>
</dbReference>
<proteinExistence type="predicted"/>
<organism evidence="13 14">
    <name type="scientific">Adineta steineri</name>
    <dbReference type="NCBI Taxonomy" id="433720"/>
    <lineage>
        <taxon>Eukaryota</taxon>
        <taxon>Metazoa</taxon>
        <taxon>Spiralia</taxon>
        <taxon>Gnathifera</taxon>
        <taxon>Rotifera</taxon>
        <taxon>Eurotatoria</taxon>
        <taxon>Bdelloidea</taxon>
        <taxon>Adinetida</taxon>
        <taxon>Adinetidae</taxon>
        <taxon>Adineta</taxon>
    </lineage>
</organism>
<dbReference type="CDD" id="cd00112">
    <property type="entry name" value="LDLa"/>
    <property type="match status" value="3"/>
</dbReference>
<dbReference type="InterPro" id="IPR050685">
    <property type="entry name" value="LDLR"/>
</dbReference>
<dbReference type="PANTHER" id="PTHR24270:SF60">
    <property type="entry name" value="CUB AND LDLA DOMAIN, ISOFORM A-RELATED"/>
    <property type="match status" value="1"/>
</dbReference>
<gene>
    <name evidence="13" type="ORF">IZO911_LOCUS40605</name>
</gene>
<evidence type="ECO:0000313" key="14">
    <source>
        <dbReference type="Proteomes" id="UP000663860"/>
    </source>
</evidence>
<evidence type="ECO:0000259" key="12">
    <source>
        <dbReference type="PROSITE" id="PS50026"/>
    </source>
</evidence>
<feature type="domain" description="EGF-like" evidence="12">
    <location>
        <begin position="999"/>
        <end position="1041"/>
    </location>
</feature>
<evidence type="ECO:0000256" key="8">
    <source>
        <dbReference type="PROSITE-ProRule" id="PRU00076"/>
    </source>
</evidence>
<dbReference type="Gene3D" id="4.10.400.10">
    <property type="entry name" value="Low-density Lipoprotein Receptor"/>
    <property type="match status" value="3"/>
</dbReference>
<evidence type="ECO:0000256" key="3">
    <source>
        <dbReference type="ARBA" id="ARBA00022692"/>
    </source>
</evidence>
<dbReference type="PROSITE" id="PS50068">
    <property type="entry name" value="LDLRA_2"/>
    <property type="match status" value="4"/>
</dbReference>
<feature type="disulfide bond" evidence="9">
    <location>
        <begin position="691"/>
        <end position="706"/>
    </location>
</feature>
<evidence type="ECO:0000256" key="1">
    <source>
        <dbReference type="ARBA" id="ARBA00004167"/>
    </source>
</evidence>
<dbReference type="Gene3D" id="2.40.128.620">
    <property type="match status" value="1"/>
</dbReference>
<keyword evidence="7 8" id="KW-1015">Disulfide bond</keyword>
<keyword evidence="6" id="KW-0472">Membrane</keyword>
<dbReference type="GO" id="GO:0005886">
    <property type="term" value="C:plasma membrane"/>
    <property type="evidence" value="ECO:0007669"/>
    <property type="project" value="TreeGrafter"/>
</dbReference>
<evidence type="ECO:0000256" key="2">
    <source>
        <dbReference type="ARBA" id="ARBA00004308"/>
    </source>
</evidence>
<evidence type="ECO:0000256" key="7">
    <source>
        <dbReference type="ARBA" id="ARBA00023157"/>
    </source>
</evidence>
<feature type="disulfide bond" evidence="9">
    <location>
        <begin position="200"/>
        <end position="215"/>
    </location>
</feature>
<accession>A0A815M983</accession>
<feature type="disulfide bond" evidence="8">
    <location>
        <begin position="1031"/>
        <end position="1040"/>
    </location>
</feature>
<feature type="region of interest" description="Disordered" evidence="10">
    <location>
        <begin position="1232"/>
        <end position="1261"/>
    </location>
</feature>
<dbReference type="SMART" id="SM00192">
    <property type="entry name" value="LDLa"/>
    <property type="match status" value="6"/>
</dbReference>
<feature type="disulfide bond" evidence="9">
    <location>
        <begin position="223"/>
        <end position="235"/>
    </location>
</feature>
<dbReference type="SUPFAM" id="SSF57424">
    <property type="entry name" value="LDL receptor-like module"/>
    <property type="match status" value="4"/>
</dbReference>
<comment type="caution">
    <text evidence="13">The sequence shown here is derived from an EMBL/GenBank/DDBJ whole genome shotgun (WGS) entry which is preliminary data.</text>
</comment>
<dbReference type="SUPFAM" id="SSF57196">
    <property type="entry name" value="EGF/Laminin"/>
    <property type="match status" value="1"/>
</dbReference>
<evidence type="ECO:0000313" key="13">
    <source>
        <dbReference type="EMBL" id="CAF1419855.1"/>
    </source>
</evidence>
<dbReference type="InterPro" id="IPR036055">
    <property type="entry name" value="LDL_receptor-like_sf"/>
</dbReference>
<dbReference type="PRINTS" id="PR00261">
    <property type="entry name" value="LDLRECEPTOR"/>
</dbReference>
<dbReference type="PANTHER" id="PTHR24270">
    <property type="entry name" value="LOW-DENSITY LIPOPROTEIN RECEPTOR-RELATED"/>
    <property type="match status" value="1"/>
</dbReference>